<dbReference type="GO" id="GO:0036064">
    <property type="term" value="C:ciliary basal body"/>
    <property type="evidence" value="ECO:0007669"/>
    <property type="project" value="InterPro"/>
</dbReference>
<organism evidence="1 2">
    <name type="scientific">Eumeta variegata</name>
    <name type="common">Bagworm moth</name>
    <name type="synonym">Eumeta japonica</name>
    <dbReference type="NCBI Taxonomy" id="151549"/>
    <lineage>
        <taxon>Eukaryota</taxon>
        <taxon>Metazoa</taxon>
        <taxon>Ecdysozoa</taxon>
        <taxon>Arthropoda</taxon>
        <taxon>Hexapoda</taxon>
        <taxon>Insecta</taxon>
        <taxon>Pterygota</taxon>
        <taxon>Neoptera</taxon>
        <taxon>Endopterygota</taxon>
        <taxon>Lepidoptera</taxon>
        <taxon>Glossata</taxon>
        <taxon>Ditrysia</taxon>
        <taxon>Tineoidea</taxon>
        <taxon>Psychidae</taxon>
        <taxon>Oiketicinae</taxon>
        <taxon>Eumeta</taxon>
    </lineage>
</organism>
<dbReference type="Gene3D" id="1.25.10.10">
    <property type="entry name" value="Leucine-rich Repeat Variant"/>
    <property type="match status" value="1"/>
</dbReference>
<dbReference type="GO" id="GO:0005814">
    <property type="term" value="C:centriole"/>
    <property type="evidence" value="ECO:0007669"/>
    <property type="project" value="TreeGrafter"/>
</dbReference>
<sequence length="372" mass="40738">MLQLLALPLCPPLSRLPFLDAMSDETWIRICSCLASLLCSSMSASAYAVHAGFPQTLLVSLQTVRDHLNIQGKPADIIRNSNSDPILRTLYWILIMMDSSMTECLAAKESFAEYNIANSLNKLWPWLMMTEELRDAAMRLLQTFTNNCSKALVCMCACVGGRNLVVEVCALAQREAALASRTHSPHLLIAALTTLAHCTSHHHCRAIMLKTDVIAVVYRVRCTERGRHAPRVWGAWARLAEAASRHADGAARLLELRAHAATTPPARDLLLPALAHAAHHHRATFLQSADLMDLLCAALMSGDPAQVVPAARAVWTLAANNHKAKMTLRSAGVSAAVSCAFQRLQRSRRDSPELLGRAFHLLAYTDSILSIS</sequence>
<accession>A0A4C1X3S5</accession>
<dbReference type="GO" id="GO:0032053">
    <property type="term" value="P:ciliary basal body organization"/>
    <property type="evidence" value="ECO:0007669"/>
    <property type="project" value="TreeGrafter"/>
</dbReference>
<dbReference type="InterPro" id="IPR030791">
    <property type="entry name" value="Rotatin"/>
</dbReference>
<reference evidence="1 2" key="1">
    <citation type="journal article" date="2019" name="Commun. Biol.">
        <title>The bagworm genome reveals a unique fibroin gene that provides high tensile strength.</title>
        <authorList>
            <person name="Kono N."/>
            <person name="Nakamura H."/>
            <person name="Ohtoshi R."/>
            <person name="Tomita M."/>
            <person name="Numata K."/>
            <person name="Arakawa K."/>
        </authorList>
    </citation>
    <scope>NUCLEOTIDE SEQUENCE [LARGE SCALE GENOMIC DNA]</scope>
</reference>
<evidence type="ECO:0000313" key="2">
    <source>
        <dbReference type="Proteomes" id="UP000299102"/>
    </source>
</evidence>
<dbReference type="PANTHER" id="PTHR31691:SF1">
    <property type="entry name" value="ROTATIN"/>
    <property type="match status" value="1"/>
</dbReference>
<dbReference type="PANTHER" id="PTHR31691">
    <property type="entry name" value="ROTATIN"/>
    <property type="match status" value="1"/>
</dbReference>
<dbReference type="Proteomes" id="UP000299102">
    <property type="component" value="Unassembled WGS sequence"/>
</dbReference>
<dbReference type="GO" id="GO:0005813">
    <property type="term" value="C:centrosome"/>
    <property type="evidence" value="ECO:0007669"/>
    <property type="project" value="InterPro"/>
</dbReference>
<dbReference type="InterPro" id="IPR016024">
    <property type="entry name" value="ARM-type_fold"/>
</dbReference>
<proteinExistence type="predicted"/>
<dbReference type="EMBL" id="BGZK01000706">
    <property type="protein sequence ID" value="GBP57004.1"/>
    <property type="molecule type" value="Genomic_DNA"/>
</dbReference>
<dbReference type="OrthoDB" id="428850at2759"/>
<dbReference type="InterPro" id="IPR011989">
    <property type="entry name" value="ARM-like"/>
</dbReference>
<gene>
    <name evidence="1" type="primary">Rttn</name>
    <name evidence="1" type="ORF">EVAR_88633_1</name>
</gene>
<dbReference type="GO" id="GO:0007099">
    <property type="term" value="P:centriole replication"/>
    <property type="evidence" value="ECO:0007669"/>
    <property type="project" value="TreeGrafter"/>
</dbReference>
<dbReference type="AlphaFoldDB" id="A0A4C1X3S5"/>
<protein>
    <submittedName>
        <fullName evidence="1">Rotatin</fullName>
    </submittedName>
</protein>
<dbReference type="SUPFAM" id="SSF48371">
    <property type="entry name" value="ARM repeat"/>
    <property type="match status" value="1"/>
</dbReference>
<comment type="caution">
    <text evidence="1">The sequence shown here is derived from an EMBL/GenBank/DDBJ whole genome shotgun (WGS) entry which is preliminary data.</text>
</comment>
<name>A0A4C1X3S5_EUMVA</name>
<dbReference type="GO" id="GO:0010457">
    <property type="term" value="P:centriole-centriole cohesion"/>
    <property type="evidence" value="ECO:0007669"/>
    <property type="project" value="TreeGrafter"/>
</dbReference>
<evidence type="ECO:0000313" key="1">
    <source>
        <dbReference type="EMBL" id="GBP57004.1"/>
    </source>
</evidence>
<keyword evidence="2" id="KW-1185">Reference proteome</keyword>
<dbReference type="STRING" id="151549.A0A4C1X3S5"/>